<keyword evidence="2" id="KW-1133">Transmembrane helix</keyword>
<dbReference type="RefSeq" id="XP_009229198.1">
    <property type="nucleotide sequence ID" value="XM_009230934.1"/>
</dbReference>
<dbReference type="eggNOG" id="ENOG502SMKA">
    <property type="taxonomic scope" value="Eukaryota"/>
</dbReference>
<dbReference type="EMBL" id="GL385404">
    <property type="protein sequence ID" value="EJT69413.1"/>
    <property type="molecule type" value="Genomic_DNA"/>
</dbReference>
<feature type="region of interest" description="Disordered" evidence="1">
    <location>
        <begin position="363"/>
        <end position="382"/>
    </location>
</feature>
<sequence>MRPSDTTGFTATERLAVWPGLDNQTILSWGGMDIPTRIWGKLPADNKSFAAEPRLRVFRPESRGSSRGSWTSASSTPPTDSESAQRIHRTRFGAWASCNGFGFHIGGQVRVDTDSTYPGVGQNKQAFPPGLIIYDMKRNQWTNRTATGFGTAGYGGTYMHGQAAGASCEPRDGSGKEVDMDKIAFYDIGTGKFHSQRTTGPSPTPRERHCAVAAKADGTHAYEIVVFGGRRQSPAETFVLTVPGFRWFRAADAAGTRVARADHSCAVLGAAGARQMVAVGGVDETDLEALQHPDPWVLSKHMRILDMTELKWDGTYRPDAPRYQQPGLVKEWYSKATNLDDIKWDSADTQALFATAINDIKASTSSTSVPETAPAPEAEPSGPPVGVIVGATIGILAAGWLLATCLWCFCRHKSWPQQQSPILGQHATRTTKTQPSAAPQEMPAPPPELYEESYATRRPQELRDPRPPQELYGGPKWR</sequence>
<evidence type="ECO:0000313" key="5">
    <source>
        <dbReference type="Proteomes" id="UP000006039"/>
    </source>
</evidence>
<reference evidence="5" key="1">
    <citation type="submission" date="2010-07" db="EMBL/GenBank/DDBJ databases">
        <title>The genome sequence of Gaeumannomyces graminis var. tritici strain R3-111a-1.</title>
        <authorList>
            <consortium name="The Broad Institute Genome Sequencing Platform"/>
            <person name="Ma L.-J."/>
            <person name="Dead R."/>
            <person name="Young S."/>
            <person name="Zeng Q."/>
            <person name="Koehrsen M."/>
            <person name="Alvarado L."/>
            <person name="Berlin A."/>
            <person name="Chapman S.B."/>
            <person name="Chen Z."/>
            <person name="Freedman E."/>
            <person name="Gellesch M."/>
            <person name="Goldberg J."/>
            <person name="Griggs A."/>
            <person name="Gujja S."/>
            <person name="Heilman E.R."/>
            <person name="Heiman D."/>
            <person name="Hepburn T."/>
            <person name="Howarth C."/>
            <person name="Jen D."/>
            <person name="Larson L."/>
            <person name="Mehta T."/>
            <person name="Neiman D."/>
            <person name="Pearson M."/>
            <person name="Roberts A."/>
            <person name="Saif S."/>
            <person name="Shea T."/>
            <person name="Shenoy N."/>
            <person name="Sisk P."/>
            <person name="Stolte C."/>
            <person name="Sykes S."/>
            <person name="Walk T."/>
            <person name="White J."/>
            <person name="Yandava C."/>
            <person name="Haas B."/>
            <person name="Nusbaum C."/>
            <person name="Birren B."/>
        </authorList>
    </citation>
    <scope>NUCLEOTIDE SEQUENCE [LARGE SCALE GENOMIC DNA]</scope>
    <source>
        <strain evidence="5">R3-111a-1</strain>
    </source>
</reference>
<dbReference type="VEuPathDB" id="FungiDB:GGTG_13032"/>
<feature type="compositionally biased region" description="Basic and acidic residues" evidence="1">
    <location>
        <begin position="454"/>
        <end position="467"/>
    </location>
</feature>
<feature type="compositionally biased region" description="Low complexity" evidence="1">
    <location>
        <begin position="367"/>
        <end position="382"/>
    </location>
</feature>
<evidence type="ECO:0008006" key="6">
    <source>
        <dbReference type="Google" id="ProtNLM"/>
    </source>
</evidence>
<gene>
    <name evidence="4" type="primary">20353490</name>
    <name evidence="3" type="ORF">GGTG_13032</name>
</gene>
<feature type="compositionally biased region" description="Polar residues" evidence="1">
    <location>
        <begin position="421"/>
        <end position="433"/>
    </location>
</feature>
<dbReference type="AlphaFoldDB" id="J3PHQ1"/>
<evidence type="ECO:0000313" key="3">
    <source>
        <dbReference type="EMBL" id="EJT69413.1"/>
    </source>
</evidence>
<dbReference type="EnsemblFungi" id="EJT69413">
    <property type="protein sequence ID" value="EJT69413"/>
    <property type="gene ID" value="GGTG_13032"/>
</dbReference>
<evidence type="ECO:0000313" key="4">
    <source>
        <dbReference type="EnsemblFungi" id="EJT69413"/>
    </source>
</evidence>
<reference evidence="4" key="4">
    <citation type="journal article" date="2015" name="G3 (Bethesda)">
        <title>Genome sequences of three phytopathogenic species of the Magnaporthaceae family of fungi.</title>
        <authorList>
            <person name="Okagaki L.H."/>
            <person name="Nunes C.C."/>
            <person name="Sailsbery J."/>
            <person name="Clay B."/>
            <person name="Brown D."/>
            <person name="John T."/>
            <person name="Oh Y."/>
            <person name="Young N."/>
            <person name="Fitzgerald M."/>
            <person name="Haas B.J."/>
            <person name="Zeng Q."/>
            <person name="Young S."/>
            <person name="Adiconis X."/>
            <person name="Fan L."/>
            <person name="Levin J.Z."/>
            <person name="Mitchell T.K."/>
            <person name="Okubara P.A."/>
            <person name="Farman M.L."/>
            <person name="Kohn L.M."/>
            <person name="Birren B."/>
            <person name="Ma L.-J."/>
            <person name="Dean R.A."/>
        </authorList>
    </citation>
    <scope>NUCLEOTIDE SEQUENCE</scope>
    <source>
        <strain evidence="4">R3-111a-1</strain>
    </source>
</reference>
<dbReference type="Gene3D" id="2.120.10.80">
    <property type="entry name" value="Kelch-type beta propeller"/>
    <property type="match status" value="1"/>
</dbReference>
<evidence type="ECO:0000256" key="1">
    <source>
        <dbReference type="SAM" id="MobiDB-lite"/>
    </source>
</evidence>
<dbReference type="HOGENOM" id="CLU_012508_3_1_1"/>
<keyword evidence="2" id="KW-0472">Membrane</keyword>
<feature type="transmembrane region" description="Helical" evidence="2">
    <location>
        <begin position="385"/>
        <end position="410"/>
    </location>
</feature>
<keyword evidence="5" id="KW-1185">Reference proteome</keyword>
<dbReference type="OrthoDB" id="540004at2759"/>
<protein>
    <recommendedName>
        <fullName evidence="6">Kelch repeat protein</fullName>
    </recommendedName>
</protein>
<reference evidence="3" key="2">
    <citation type="submission" date="2010-07" db="EMBL/GenBank/DDBJ databases">
        <authorList>
            <consortium name="The Broad Institute Genome Sequencing Platform"/>
            <consortium name="Broad Institute Genome Sequencing Center for Infectious Disease"/>
            <person name="Ma L.-J."/>
            <person name="Dead R."/>
            <person name="Young S."/>
            <person name="Zeng Q."/>
            <person name="Koehrsen M."/>
            <person name="Alvarado L."/>
            <person name="Berlin A."/>
            <person name="Chapman S.B."/>
            <person name="Chen Z."/>
            <person name="Freedman E."/>
            <person name="Gellesch M."/>
            <person name="Goldberg J."/>
            <person name="Griggs A."/>
            <person name="Gujja S."/>
            <person name="Heilman E.R."/>
            <person name="Heiman D."/>
            <person name="Hepburn T."/>
            <person name="Howarth C."/>
            <person name="Jen D."/>
            <person name="Larson L."/>
            <person name="Mehta T."/>
            <person name="Neiman D."/>
            <person name="Pearson M."/>
            <person name="Roberts A."/>
            <person name="Saif S."/>
            <person name="Shea T."/>
            <person name="Shenoy N."/>
            <person name="Sisk P."/>
            <person name="Stolte C."/>
            <person name="Sykes S."/>
            <person name="Walk T."/>
            <person name="White J."/>
            <person name="Yandava C."/>
            <person name="Haas B."/>
            <person name="Nusbaum C."/>
            <person name="Birren B."/>
        </authorList>
    </citation>
    <scope>NUCLEOTIDE SEQUENCE</scope>
    <source>
        <strain evidence="3">R3-111a-1</strain>
    </source>
</reference>
<dbReference type="GeneID" id="20353490"/>
<keyword evidence="2" id="KW-0812">Transmembrane</keyword>
<reference evidence="3" key="3">
    <citation type="submission" date="2010-09" db="EMBL/GenBank/DDBJ databases">
        <title>Annotation of Gaeumannomyces graminis var. tritici R3-111a-1.</title>
        <authorList>
            <consortium name="The Broad Institute Genome Sequencing Platform"/>
            <person name="Ma L.-J."/>
            <person name="Dead R."/>
            <person name="Young S.K."/>
            <person name="Zeng Q."/>
            <person name="Gargeya S."/>
            <person name="Fitzgerald M."/>
            <person name="Haas B."/>
            <person name="Abouelleil A."/>
            <person name="Alvarado L."/>
            <person name="Arachchi H.M."/>
            <person name="Berlin A."/>
            <person name="Brown A."/>
            <person name="Chapman S.B."/>
            <person name="Chen Z."/>
            <person name="Dunbar C."/>
            <person name="Freedman E."/>
            <person name="Gearin G."/>
            <person name="Gellesch M."/>
            <person name="Goldberg J."/>
            <person name="Griggs A."/>
            <person name="Gujja S."/>
            <person name="Heiman D."/>
            <person name="Howarth C."/>
            <person name="Larson L."/>
            <person name="Lui A."/>
            <person name="MacDonald P.J.P."/>
            <person name="Mehta T."/>
            <person name="Montmayeur A."/>
            <person name="Murphy C."/>
            <person name="Neiman D."/>
            <person name="Pearson M."/>
            <person name="Priest M."/>
            <person name="Roberts A."/>
            <person name="Saif S."/>
            <person name="Shea T."/>
            <person name="Shenoy N."/>
            <person name="Sisk P."/>
            <person name="Stolte C."/>
            <person name="Sykes S."/>
            <person name="Yandava C."/>
            <person name="Wortman J."/>
            <person name="Nusbaum C."/>
            <person name="Birren B."/>
        </authorList>
    </citation>
    <scope>NUCLEOTIDE SEQUENCE</scope>
    <source>
        <strain evidence="3">R3-111a-1</strain>
    </source>
</reference>
<dbReference type="InterPro" id="IPR011043">
    <property type="entry name" value="Gal_Oxase/kelch_b-propeller"/>
</dbReference>
<dbReference type="STRING" id="644352.J3PHQ1"/>
<dbReference type="InterPro" id="IPR015915">
    <property type="entry name" value="Kelch-typ_b-propeller"/>
</dbReference>
<organism evidence="3">
    <name type="scientific">Gaeumannomyces tritici (strain R3-111a-1)</name>
    <name type="common">Wheat and barley take-all root rot fungus</name>
    <name type="synonym">Gaeumannomyces graminis var. tritici</name>
    <dbReference type="NCBI Taxonomy" id="644352"/>
    <lineage>
        <taxon>Eukaryota</taxon>
        <taxon>Fungi</taxon>
        <taxon>Dikarya</taxon>
        <taxon>Ascomycota</taxon>
        <taxon>Pezizomycotina</taxon>
        <taxon>Sordariomycetes</taxon>
        <taxon>Sordariomycetidae</taxon>
        <taxon>Magnaporthales</taxon>
        <taxon>Magnaporthaceae</taxon>
        <taxon>Gaeumannomyces</taxon>
    </lineage>
</organism>
<dbReference type="Proteomes" id="UP000006039">
    <property type="component" value="Unassembled WGS sequence"/>
</dbReference>
<reference evidence="4" key="5">
    <citation type="submission" date="2018-04" db="UniProtKB">
        <authorList>
            <consortium name="EnsemblFungi"/>
        </authorList>
    </citation>
    <scope>IDENTIFICATION</scope>
    <source>
        <strain evidence="4">R3-111a-1</strain>
    </source>
</reference>
<dbReference type="SUPFAM" id="SSF50965">
    <property type="entry name" value="Galactose oxidase, central domain"/>
    <property type="match status" value="1"/>
</dbReference>
<accession>J3PHQ1</accession>
<feature type="region of interest" description="Disordered" evidence="1">
    <location>
        <begin position="60"/>
        <end position="85"/>
    </location>
</feature>
<proteinExistence type="predicted"/>
<evidence type="ECO:0000256" key="2">
    <source>
        <dbReference type="SAM" id="Phobius"/>
    </source>
</evidence>
<feature type="region of interest" description="Disordered" evidence="1">
    <location>
        <begin position="421"/>
        <end position="478"/>
    </location>
</feature>
<feature type="compositionally biased region" description="Low complexity" evidence="1">
    <location>
        <begin position="65"/>
        <end position="76"/>
    </location>
</feature>
<name>J3PHQ1_GAET3</name>